<dbReference type="PANTHER" id="PTHR43081">
    <property type="entry name" value="ADENYLATE CYCLASE, TERMINAL-DIFFERENTIATION SPECIFIC-RELATED"/>
    <property type="match status" value="1"/>
</dbReference>
<comment type="caution">
    <text evidence="2">The sequence shown here is derived from an EMBL/GenBank/DDBJ whole genome shotgun (WGS) entry which is preliminary data.</text>
</comment>
<dbReference type="InterPro" id="IPR029787">
    <property type="entry name" value="Nucleotide_cyclase"/>
</dbReference>
<dbReference type="GO" id="GO:0009190">
    <property type="term" value="P:cyclic nucleotide biosynthetic process"/>
    <property type="evidence" value="ECO:0007669"/>
    <property type="project" value="InterPro"/>
</dbReference>
<dbReference type="SMART" id="SM00044">
    <property type="entry name" value="CYCc"/>
    <property type="match status" value="1"/>
</dbReference>
<feature type="non-terminal residue" evidence="2">
    <location>
        <position position="1"/>
    </location>
</feature>
<dbReference type="InterPro" id="IPR012292">
    <property type="entry name" value="Globin/Proto"/>
</dbReference>
<accession>A0A1X0NVB3</accession>
<dbReference type="InterPro" id="IPR050697">
    <property type="entry name" value="Adenylyl/Guanylyl_Cyclase_3/4"/>
</dbReference>
<keyword evidence="3" id="KW-1185">Reference proteome</keyword>
<protein>
    <submittedName>
        <fullName evidence="2">Adenylate cyclase-like protein</fullName>
    </submittedName>
</protein>
<dbReference type="SUPFAM" id="SSF55073">
    <property type="entry name" value="Nucleotide cyclase"/>
    <property type="match status" value="1"/>
</dbReference>
<dbReference type="RefSeq" id="XP_028882703.1">
    <property type="nucleotide sequence ID" value="XM_029026147.1"/>
</dbReference>
<dbReference type="CDD" id="cd07302">
    <property type="entry name" value="CHD"/>
    <property type="match status" value="1"/>
</dbReference>
<dbReference type="PANTHER" id="PTHR43081:SF1">
    <property type="entry name" value="ADENYLATE CYCLASE, TERMINAL-DIFFERENTIATION SPECIFIC"/>
    <property type="match status" value="1"/>
</dbReference>
<dbReference type="SUPFAM" id="SSF46458">
    <property type="entry name" value="Globin-like"/>
    <property type="match status" value="1"/>
</dbReference>
<gene>
    <name evidence="2" type="ORF">TM35_000162750</name>
</gene>
<dbReference type="Gene3D" id="3.30.70.1230">
    <property type="entry name" value="Nucleotide cyclase"/>
    <property type="match status" value="1"/>
</dbReference>
<dbReference type="EMBL" id="NBCO01000016">
    <property type="protein sequence ID" value="ORC88637.1"/>
    <property type="molecule type" value="Genomic_DNA"/>
</dbReference>
<evidence type="ECO:0000313" key="2">
    <source>
        <dbReference type="EMBL" id="ORC88637.1"/>
    </source>
</evidence>
<dbReference type="GO" id="GO:0035556">
    <property type="term" value="P:intracellular signal transduction"/>
    <property type="evidence" value="ECO:0007669"/>
    <property type="project" value="InterPro"/>
</dbReference>
<sequence length="319" mass="36296">GLDDEEKMKEYLLELGARHVAYNVTTEQMRMFTEPFIYACRHFLENEWNVAMESRFMWAWEFMLKWLSSGMEGNLKSMENTRAPNGAEPFCLLFVDIEGSTQLWARDAQLMELAVKKYHRILRSIIALYNAYEVKTIGDCLMIACQDVYVGLQIALSAQMELMRAAPITPGFKMLEQTEGGGDPSCWRNDTVRVRVAVQHCTDAVAAYDTVHQRYDYYGPSVNCCSRIESIGCGGQILMSKESLDVLKAMSAFHDNPCPVDLRQIKIETTLEDSKGLDEFITVKDVGPTVLKDISQPVHLVSITPKCLSGRKFFNKRRK</sequence>
<dbReference type="GeneID" id="39985927"/>
<dbReference type="Gene3D" id="1.10.490.10">
    <property type="entry name" value="Globins"/>
    <property type="match status" value="1"/>
</dbReference>
<name>A0A1X0NVB3_9TRYP</name>
<feature type="domain" description="Guanylate cyclase" evidence="1">
    <location>
        <begin position="91"/>
        <end position="229"/>
    </location>
</feature>
<reference evidence="2 3" key="1">
    <citation type="submission" date="2017-03" db="EMBL/GenBank/DDBJ databases">
        <title>An alternative strategy for trypanosome survival in the mammalian bloodstream revealed through genome and transcriptome analysis of the ubiquitous bovine parasite Trypanosoma (Megatrypanum) theileri.</title>
        <authorList>
            <person name="Kelly S."/>
            <person name="Ivens A."/>
            <person name="Mott A."/>
            <person name="O'Neill E."/>
            <person name="Emms D."/>
            <person name="Macleod O."/>
            <person name="Voorheis P."/>
            <person name="Matthews J."/>
            <person name="Matthews K."/>
            <person name="Carrington M."/>
        </authorList>
    </citation>
    <scope>NUCLEOTIDE SEQUENCE [LARGE SCALE GENOMIC DNA]</scope>
    <source>
        <strain evidence="2">Edinburgh</strain>
    </source>
</reference>
<dbReference type="Proteomes" id="UP000192257">
    <property type="component" value="Unassembled WGS sequence"/>
</dbReference>
<dbReference type="Pfam" id="PF00211">
    <property type="entry name" value="Guanylate_cyc"/>
    <property type="match status" value="1"/>
</dbReference>
<dbReference type="VEuPathDB" id="TriTrypDB:TM35_000162750"/>
<dbReference type="STRING" id="67003.A0A1X0NVB3"/>
<dbReference type="PROSITE" id="PS50125">
    <property type="entry name" value="GUANYLATE_CYCLASE_2"/>
    <property type="match status" value="1"/>
</dbReference>
<dbReference type="OrthoDB" id="545384at2759"/>
<evidence type="ECO:0000259" key="1">
    <source>
        <dbReference type="PROSITE" id="PS50125"/>
    </source>
</evidence>
<dbReference type="CDD" id="cd01040">
    <property type="entry name" value="Mb-like"/>
    <property type="match status" value="1"/>
</dbReference>
<dbReference type="InterPro" id="IPR044399">
    <property type="entry name" value="Mb-like_M"/>
</dbReference>
<proteinExistence type="predicted"/>
<evidence type="ECO:0000313" key="3">
    <source>
        <dbReference type="Proteomes" id="UP000192257"/>
    </source>
</evidence>
<organism evidence="2 3">
    <name type="scientific">Trypanosoma theileri</name>
    <dbReference type="NCBI Taxonomy" id="67003"/>
    <lineage>
        <taxon>Eukaryota</taxon>
        <taxon>Discoba</taxon>
        <taxon>Euglenozoa</taxon>
        <taxon>Kinetoplastea</taxon>
        <taxon>Metakinetoplastina</taxon>
        <taxon>Trypanosomatida</taxon>
        <taxon>Trypanosomatidae</taxon>
        <taxon>Trypanosoma</taxon>
    </lineage>
</organism>
<dbReference type="GO" id="GO:0019825">
    <property type="term" value="F:oxygen binding"/>
    <property type="evidence" value="ECO:0007669"/>
    <property type="project" value="InterPro"/>
</dbReference>
<dbReference type="GO" id="GO:0020037">
    <property type="term" value="F:heme binding"/>
    <property type="evidence" value="ECO:0007669"/>
    <property type="project" value="InterPro"/>
</dbReference>
<dbReference type="InterPro" id="IPR009050">
    <property type="entry name" value="Globin-like_sf"/>
</dbReference>
<dbReference type="AlphaFoldDB" id="A0A1X0NVB3"/>
<dbReference type="InterPro" id="IPR001054">
    <property type="entry name" value="A/G_cyclase"/>
</dbReference>